<name>A0ABP0E319_9PEZI</name>
<evidence type="ECO:0000313" key="3">
    <source>
        <dbReference type="EMBL" id="CAK7274970.1"/>
    </source>
</evidence>
<evidence type="ECO:0000256" key="1">
    <source>
        <dbReference type="SAM" id="MobiDB-lite"/>
    </source>
</evidence>
<dbReference type="Pfam" id="PF13002">
    <property type="entry name" value="LDB19"/>
    <property type="match status" value="1"/>
</dbReference>
<proteinExistence type="predicted"/>
<comment type="caution">
    <text evidence="3">The sequence shown here is derived from an EMBL/GenBank/DDBJ whole genome shotgun (WGS) entry which is preliminary data.</text>
</comment>
<feature type="compositionally biased region" description="Polar residues" evidence="1">
    <location>
        <begin position="80"/>
        <end position="105"/>
    </location>
</feature>
<evidence type="ECO:0000313" key="4">
    <source>
        <dbReference type="Proteomes" id="UP001642501"/>
    </source>
</evidence>
<reference evidence="3 4" key="1">
    <citation type="submission" date="2024-01" db="EMBL/GenBank/DDBJ databases">
        <authorList>
            <person name="Allen C."/>
            <person name="Tagirdzhanova G."/>
        </authorList>
    </citation>
    <scope>NUCLEOTIDE SEQUENCE [LARGE SCALE GENOMIC DNA]</scope>
    <source>
        <strain evidence="3 4">CBS 573.63</strain>
    </source>
</reference>
<feature type="domain" description="LDB19 N-terminal" evidence="2">
    <location>
        <begin position="196"/>
        <end position="379"/>
    </location>
</feature>
<feature type="compositionally biased region" description="Polar residues" evidence="1">
    <location>
        <begin position="51"/>
        <end position="63"/>
    </location>
</feature>
<gene>
    <name evidence="3" type="primary">LDB19</name>
    <name evidence="3" type="ORF">SEPCBS57363_006437</name>
</gene>
<dbReference type="Proteomes" id="UP001642501">
    <property type="component" value="Unassembled WGS sequence"/>
</dbReference>
<keyword evidence="4" id="KW-1185">Reference proteome</keyword>
<protein>
    <submittedName>
        <fullName evidence="3">Endocytosis regulator</fullName>
    </submittedName>
</protein>
<organism evidence="3 4">
    <name type="scientific">Sporothrix epigloea</name>
    <dbReference type="NCBI Taxonomy" id="1892477"/>
    <lineage>
        <taxon>Eukaryota</taxon>
        <taxon>Fungi</taxon>
        <taxon>Dikarya</taxon>
        <taxon>Ascomycota</taxon>
        <taxon>Pezizomycotina</taxon>
        <taxon>Sordariomycetes</taxon>
        <taxon>Sordariomycetidae</taxon>
        <taxon>Ophiostomatales</taxon>
        <taxon>Ophiostomataceae</taxon>
        <taxon>Sporothrix</taxon>
    </lineage>
</organism>
<feature type="compositionally biased region" description="Basic and acidic residues" evidence="1">
    <location>
        <begin position="106"/>
        <end position="116"/>
    </location>
</feature>
<dbReference type="InterPro" id="IPR014752">
    <property type="entry name" value="Arrestin-like_C"/>
</dbReference>
<sequence length="542" mass="59731">MPHRVSDFLRNPSASFEAQVANFKKTTVRRPSPEPRSSSSSFTPSITSLREQLTGSRSHSYASSLGDDDNNNAPSPLPESRSQNHTQTSREGQTMKTMTSLQRTPSTEKREAEQHSSGHHRISFGPLHFGRTSRDSHIASAQQNLTLDWKIESPPIVLHGDTENSTGALVSGLLFLTVRDESVQLESFTATLNVHTTQKRPYTAHCHDCIHQYKELQKWTFVQGPLTLTKGKHGFPFSVLLAGHLPASMNGPLVSIAYEFNAEAVQQSCPSTSSAAVSSGTATPVPVKLEKILEVKRSLQAPELPHHSVRIFPPTNIKANVHFPQVIYPIGQNSLSLRIDGVARLNSNVKTLEFWKLKKLTWRLEETAKAIAPVCAKHLPTTSGSDEDSVPAPKGVSRTDTRVIGEKTLLSGWKSTYAGVDDSYIELELDYMLGKHAKYACDTHTRDGTEVTHQLMIELVVSQEWAPVSKPAMVTQTGVGRILRMHFTDILTQRGGIGVSWDNEAPPIYQDVPPSPPSYNEEILGSQDAISEHIEPLDAPRP</sequence>
<dbReference type="InterPro" id="IPR024391">
    <property type="entry name" value="LDB19_N"/>
</dbReference>
<accession>A0ABP0E319</accession>
<dbReference type="Gene3D" id="2.60.40.640">
    <property type="match status" value="1"/>
</dbReference>
<dbReference type="EMBL" id="CAWUOM010000193">
    <property type="protein sequence ID" value="CAK7274970.1"/>
    <property type="molecule type" value="Genomic_DNA"/>
</dbReference>
<feature type="region of interest" description="Disordered" evidence="1">
    <location>
        <begin position="1"/>
        <end position="130"/>
    </location>
</feature>
<feature type="compositionally biased region" description="Low complexity" evidence="1">
    <location>
        <begin position="35"/>
        <end position="50"/>
    </location>
</feature>
<evidence type="ECO:0000259" key="2">
    <source>
        <dbReference type="Pfam" id="PF13002"/>
    </source>
</evidence>